<proteinExistence type="predicted"/>
<evidence type="ECO:0000313" key="1">
    <source>
        <dbReference type="EMBL" id="SBS27052.1"/>
    </source>
</evidence>
<dbReference type="STRING" id="1792290.MSP8886_00787"/>
<keyword evidence="2" id="KW-1185">Reference proteome</keyword>
<dbReference type="EMBL" id="FLOB01000001">
    <property type="protein sequence ID" value="SBS27052.1"/>
    <property type="molecule type" value="Genomic_DNA"/>
</dbReference>
<name>A0A1A8T505_9GAMM</name>
<gene>
    <name evidence="1" type="ORF">MSP8886_00787</name>
</gene>
<protein>
    <submittedName>
        <fullName evidence="1">Uncharacterized protein</fullName>
    </submittedName>
</protein>
<dbReference type="Proteomes" id="UP000092544">
    <property type="component" value="Unassembled WGS sequence"/>
</dbReference>
<evidence type="ECO:0000313" key="2">
    <source>
        <dbReference type="Proteomes" id="UP000092544"/>
    </source>
</evidence>
<dbReference type="AlphaFoldDB" id="A0A1A8T505"/>
<reference evidence="1 2" key="1">
    <citation type="submission" date="2016-06" db="EMBL/GenBank/DDBJ databases">
        <authorList>
            <person name="Kjaerup R.B."/>
            <person name="Dalgaard T.S."/>
            <person name="Juul-Madsen H.R."/>
        </authorList>
    </citation>
    <scope>NUCLEOTIDE SEQUENCE [LARGE SCALE GENOMIC DNA]</scope>
    <source>
        <strain evidence="1 2">CECT 8886</strain>
    </source>
</reference>
<accession>A0A1A8T505</accession>
<sequence>MKPRQTKQDPQKDLFRPQLIDIINPNHTLVRLAKVLDWDRLDTE</sequence>
<organism evidence="1 2">
    <name type="scientific">Marinomonas spartinae</name>
    <dbReference type="NCBI Taxonomy" id="1792290"/>
    <lineage>
        <taxon>Bacteria</taxon>
        <taxon>Pseudomonadati</taxon>
        <taxon>Pseudomonadota</taxon>
        <taxon>Gammaproteobacteria</taxon>
        <taxon>Oceanospirillales</taxon>
        <taxon>Oceanospirillaceae</taxon>
        <taxon>Marinomonas</taxon>
    </lineage>
</organism>